<dbReference type="NCBIfam" id="NF010925">
    <property type="entry name" value="PRK14345.1"/>
    <property type="match status" value="1"/>
</dbReference>
<protein>
    <recommendedName>
        <fullName evidence="5 6">Octanoyltransferase</fullName>
        <ecNumber evidence="5 6">2.3.1.181</ecNumber>
    </recommendedName>
    <alternativeName>
        <fullName evidence="5">Lipoate-protein ligase B</fullName>
    </alternativeName>
    <alternativeName>
        <fullName evidence="5">Lipoyl/octanoyl transferase</fullName>
    </alternativeName>
    <alternativeName>
        <fullName evidence="5">Octanoyl-[acyl-carrier-protein]-protein N-octanoyltransferase</fullName>
    </alternativeName>
</protein>
<organism evidence="8 9">
    <name type="scientific">Streptomyces katrae</name>
    <dbReference type="NCBI Taxonomy" id="68223"/>
    <lineage>
        <taxon>Bacteria</taxon>
        <taxon>Bacillati</taxon>
        <taxon>Actinomycetota</taxon>
        <taxon>Actinomycetes</taxon>
        <taxon>Kitasatosporales</taxon>
        <taxon>Streptomycetaceae</taxon>
        <taxon>Streptomyces</taxon>
    </lineage>
</organism>
<dbReference type="CDD" id="cd16444">
    <property type="entry name" value="LipB"/>
    <property type="match status" value="1"/>
</dbReference>
<evidence type="ECO:0000256" key="1">
    <source>
        <dbReference type="ARBA" id="ARBA00004821"/>
    </source>
</evidence>
<sequence length="270" mass="29970">MTELRFVHLGFGPESVEYTEAWEEQRRVHAARFADEIDDTCLMVEHEPVYTAGRRTDPSERPLDGTPVIDVDRGGKITWHGPGQLVGYPIMKLPRPVDVVAHVRRLEEALIRTAAEFGLETTRVEGRSGVWVLGDPVEQRPRTGGLSLDFSVPAADPRTGDDEFDARLHGPEYAPSNAGQRREDRKLAAIGIRVAKGVTMHGFSLNVNPDSTWFDRIIPCGIRDAGVTSLSYELGREVTIAEVLPVVERHLKDVLEHAELRPREIEAAGA</sequence>
<dbReference type="RefSeq" id="WP_285345988.1">
    <property type="nucleotide sequence ID" value="NZ_JASITI010000060.1"/>
</dbReference>
<dbReference type="Proteomes" id="UP001223390">
    <property type="component" value="Unassembled WGS sequence"/>
</dbReference>
<keyword evidence="2 5" id="KW-0808">Transferase</keyword>
<dbReference type="GO" id="GO:0033819">
    <property type="term" value="F:lipoyl(octanoyl) transferase activity"/>
    <property type="evidence" value="ECO:0007669"/>
    <property type="project" value="UniProtKB-EC"/>
</dbReference>
<gene>
    <name evidence="5 8" type="primary">lipB</name>
    <name evidence="8" type="ORF">QEZ40_006149</name>
</gene>
<dbReference type="EMBL" id="JASITI010000060">
    <property type="protein sequence ID" value="MDK9500330.1"/>
    <property type="molecule type" value="Genomic_DNA"/>
</dbReference>
<feature type="binding site" evidence="5">
    <location>
        <begin position="202"/>
        <end position="204"/>
    </location>
    <ligand>
        <name>substrate</name>
    </ligand>
</feature>
<dbReference type="InterPro" id="IPR000544">
    <property type="entry name" value="Octanoyltransferase"/>
</dbReference>
<evidence type="ECO:0000313" key="8">
    <source>
        <dbReference type="EMBL" id="MDK9500330.1"/>
    </source>
</evidence>
<reference evidence="8 9" key="1">
    <citation type="submission" date="2023-05" db="EMBL/GenBank/DDBJ databases">
        <title>Sequencing and Assembly of Streptomyces sp. NP73.</title>
        <authorList>
            <person name="Konwar A.N."/>
            <person name="Saikia K."/>
            <person name="Thakur D."/>
        </authorList>
    </citation>
    <scope>NUCLEOTIDE SEQUENCE [LARGE SCALE GENOMIC DNA]</scope>
    <source>
        <strain evidence="8 9">NP73</strain>
    </source>
</reference>
<dbReference type="PROSITE" id="PS51733">
    <property type="entry name" value="BPL_LPL_CATALYTIC"/>
    <property type="match status" value="1"/>
</dbReference>
<comment type="subcellular location">
    <subcellularLocation>
        <location evidence="5">Cytoplasm</location>
    </subcellularLocation>
</comment>
<dbReference type="Gene3D" id="3.30.930.10">
    <property type="entry name" value="Bira Bifunctional Protein, Domain 2"/>
    <property type="match status" value="1"/>
</dbReference>
<feature type="binding site" evidence="5">
    <location>
        <begin position="189"/>
        <end position="191"/>
    </location>
    <ligand>
        <name>substrate</name>
    </ligand>
</feature>
<dbReference type="PIRSF" id="PIRSF016262">
    <property type="entry name" value="LPLase"/>
    <property type="match status" value="1"/>
</dbReference>
<dbReference type="InterPro" id="IPR045864">
    <property type="entry name" value="aa-tRNA-synth_II/BPL/LPL"/>
</dbReference>
<dbReference type="PANTHER" id="PTHR10993:SF7">
    <property type="entry name" value="LIPOYLTRANSFERASE 2, MITOCHONDRIAL-RELATED"/>
    <property type="match status" value="1"/>
</dbReference>
<evidence type="ECO:0000259" key="7">
    <source>
        <dbReference type="PROSITE" id="PS51733"/>
    </source>
</evidence>
<evidence type="ECO:0000256" key="5">
    <source>
        <dbReference type="HAMAP-Rule" id="MF_00013"/>
    </source>
</evidence>
<comment type="miscellaneous">
    <text evidence="5">In the reaction, the free carboxyl group of octanoic acid is attached via an amide linkage to the epsilon-amino group of a specific lysine residue of lipoyl domains of lipoate-dependent enzymes.</text>
</comment>
<evidence type="ECO:0000313" key="9">
    <source>
        <dbReference type="Proteomes" id="UP001223390"/>
    </source>
</evidence>
<dbReference type="PROSITE" id="PS01313">
    <property type="entry name" value="LIPB"/>
    <property type="match status" value="1"/>
</dbReference>
<comment type="similarity">
    <text evidence="5 6">Belongs to the LipB family.</text>
</comment>
<dbReference type="SUPFAM" id="SSF55681">
    <property type="entry name" value="Class II aaRS and biotin synthetases"/>
    <property type="match status" value="1"/>
</dbReference>
<feature type="site" description="Lowers pKa of active site Cys" evidence="5">
    <location>
        <position position="186"/>
    </location>
</feature>
<dbReference type="InterPro" id="IPR020605">
    <property type="entry name" value="Octanoyltransferase_CS"/>
</dbReference>
<dbReference type="EC" id="2.3.1.181" evidence="5 6"/>
<dbReference type="InterPro" id="IPR004143">
    <property type="entry name" value="BPL_LPL_catalytic"/>
</dbReference>
<proteinExistence type="inferred from homology"/>
<evidence type="ECO:0000256" key="6">
    <source>
        <dbReference type="PIRNR" id="PIRNR016262"/>
    </source>
</evidence>
<evidence type="ECO:0000256" key="4">
    <source>
        <dbReference type="ARBA" id="ARBA00024732"/>
    </source>
</evidence>
<dbReference type="Pfam" id="PF21948">
    <property type="entry name" value="LplA-B_cat"/>
    <property type="match status" value="1"/>
</dbReference>
<feature type="binding site" evidence="5">
    <location>
        <begin position="73"/>
        <end position="80"/>
    </location>
    <ligand>
        <name>substrate</name>
    </ligand>
</feature>
<evidence type="ECO:0000256" key="2">
    <source>
        <dbReference type="ARBA" id="ARBA00022679"/>
    </source>
</evidence>
<keyword evidence="5" id="KW-0963">Cytoplasm</keyword>
<evidence type="ECO:0000256" key="3">
    <source>
        <dbReference type="ARBA" id="ARBA00023315"/>
    </source>
</evidence>
<feature type="active site" description="Acyl-thioester intermediate" evidence="5">
    <location>
        <position position="220"/>
    </location>
</feature>
<comment type="function">
    <text evidence="4 5 6">Catalyzes the transfer of endogenously produced octanoic acid from octanoyl-acyl-carrier-protein onto the lipoyl domains of lipoate-dependent enzymes. Lipoyl-ACP can also act as a substrate although octanoyl-ACP is likely to be the physiological substrate.</text>
</comment>
<dbReference type="PANTHER" id="PTHR10993">
    <property type="entry name" value="OCTANOYLTRANSFERASE"/>
    <property type="match status" value="1"/>
</dbReference>
<comment type="caution">
    <text evidence="8">The sequence shown here is derived from an EMBL/GenBank/DDBJ whole genome shotgun (WGS) entry which is preliminary data.</text>
</comment>
<feature type="domain" description="BPL/LPL catalytic" evidence="7">
    <location>
        <begin position="35"/>
        <end position="259"/>
    </location>
</feature>
<dbReference type="HAMAP" id="MF_00013">
    <property type="entry name" value="LipB"/>
    <property type="match status" value="1"/>
</dbReference>
<comment type="catalytic activity">
    <reaction evidence="5 6">
        <text>octanoyl-[ACP] + L-lysyl-[protein] = N(6)-octanoyl-L-lysyl-[protein] + holo-[ACP] + H(+)</text>
        <dbReference type="Rhea" id="RHEA:17665"/>
        <dbReference type="Rhea" id="RHEA-COMP:9636"/>
        <dbReference type="Rhea" id="RHEA-COMP:9685"/>
        <dbReference type="Rhea" id="RHEA-COMP:9752"/>
        <dbReference type="Rhea" id="RHEA-COMP:9928"/>
        <dbReference type="ChEBI" id="CHEBI:15378"/>
        <dbReference type="ChEBI" id="CHEBI:29969"/>
        <dbReference type="ChEBI" id="CHEBI:64479"/>
        <dbReference type="ChEBI" id="CHEBI:78463"/>
        <dbReference type="ChEBI" id="CHEBI:78809"/>
        <dbReference type="EC" id="2.3.1.181"/>
    </reaction>
</comment>
<comment type="pathway">
    <text evidence="1 5 6">Protein modification; protein lipoylation via endogenous pathway; protein N(6)-(lipoyl)lysine from octanoyl-[acyl-carrier-protein]: step 1/2.</text>
</comment>
<keyword evidence="9" id="KW-1185">Reference proteome</keyword>
<keyword evidence="3 5" id="KW-0012">Acyltransferase</keyword>
<name>A0ABT7H350_9ACTN</name>
<accession>A0ABT7H350</accession>